<keyword evidence="10 15" id="KW-0067">ATP-binding</keyword>
<evidence type="ECO:0000256" key="10">
    <source>
        <dbReference type="ARBA" id="ARBA00022840"/>
    </source>
</evidence>
<dbReference type="GO" id="GO:0005856">
    <property type="term" value="C:cytoskeleton"/>
    <property type="evidence" value="ECO:0007669"/>
    <property type="project" value="UniProtKB-SubCell"/>
</dbReference>
<comment type="caution">
    <text evidence="19">The sequence shown here is derived from an EMBL/GenBank/DDBJ whole genome shotgun (WGS) entry which is preliminary data.</text>
</comment>
<comment type="function">
    <text evidence="16">Bifunctional inositol kinase that acts in concert with the IP6K kinases to synthesize the diphosphate group-containing inositol pyrophosphates diphosphoinositol pentakisphosphate, PP-InsP5, and bis-diphosphoinositol tetrakisphosphate, (PP)2-InsP4. PP-InsP5 and (PP)2-InsP4, also respectively called InsP7 and InsP8, may regulate a variety of cellular processes, including apoptosis, vesicle trafficking, cytoskeletal dynamics, and exocytosis. Phosphorylates inositol hexakisphosphate (InsP6).</text>
</comment>
<feature type="region of interest" description="Disordered" evidence="17">
    <location>
        <begin position="696"/>
        <end position="777"/>
    </location>
</feature>
<sequence length="1222" mass="132905">MEYSSKNRKLLARLAEQGSGGGDSMKRTRSEPSLADSDTSLPRIVIGICAMEKKARSKPMAAIIERLITFGEFEVEVFGDDVTLNSPITEWPLCDVLLSWHSDGFPLEKAQRYAALRKPYLINDMAMQDVLLDRRRVYQKLQESGIPVPHHIAVNRDDLGPGQDPPGFVETEDYVELDGVQIKKPFVEKPASGEDHNIYIYYPHAMGGGVKKLYRKVHNKSGDYDPNHPGTVRRDGSYIIEEFLTTGGTDVKVYTVGPRYAHAEARKSPVVDGKVTRSADGKELRFPVLLSPQEKEIARMVCLAFGQKVCGFDLLRSERGKSYVCDVNGWSFVKNSVKYYDDAAGILRSIVLSAIAPHRLATSPPQALAQPGLLHPECQDMFAAASPLGGMPPRGAAYLDGSEELDERGHYEELRCVLAVVRHGDRTPKQKMKMKVTQEPILELLRKHVDSKGKQAKLKSPAELQELLDVTRGLLEEWDGAAGSSAASELKLDADQDETREKFRIVKTVLEQGGSFAGVNRKVQLKPLRWAALEEGSAEQPRVVEALLILKHGGVLTHAGRQQVWRVVEALLFLKYGGVLTHAGRQQAEALGNVFRTVMYPRYGPAGGGLLRLHSTYRHDLKIYSSDEGRVQTSAAAFTQGLLDLEGDSLTPILVSLVKKDAGMLDAFGKGASDDIQAAKAELYAQMTWDPAAGQSLAAPSQMTTPLPSPPPSPMPVLGSLSDSEPMGGSPPSPQPGAALAAGAAAPSFAVQGSVPPSLQDPNPNPRPLPPGLAGRWSGDACAAGAAGGGPYFNRNSGQAGGERRSGDGQRPRIHPLPPKPLALLRELVQHLKVLVEQLRGKCLQERVDKSGEAPRGYSALTQSPREWALEVGKPCGGERLLLMFDRWRKLLKAFYSERKQQFDISKVPDIYDSAKYDAIHNSELGLTLKPLYATAKVLADAVIPNEYGIDPGSKLRIGSKICCALLGKLLADLANMREESLATAGMVGGSEPVSPLDSRLSAGAAREMAGSAPARLGGSQELAEALDAVSLSSGVRGGEDAVTTVPEEDDEVDEDREALHRLCPTYATDINSPLRHVRTRIYFTSESHMHSLINVLRYSHCGREGGGDGGLVSEEAMRRLRDTTELDYLTHVVFRMYENKRVPVEDPARFRVEVLFSPGASHNLFEVVPLKQDHTLPVAPRMALHRGAGDVGSGTTWARLAALLTPHATPAKASTYTYSMV</sequence>
<comment type="similarity">
    <text evidence="3 16">Belongs to the histidine acid phosphatase family. VIP1 subfamily.</text>
</comment>
<dbReference type="InterPro" id="IPR011761">
    <property type="entry name" value="ATP-grasp"/>
</dbReference>
<feature type="compositionally biased region" description="Low complexity" evidence="17">
    <location>
        <begin position="716"/>
        <end position="728"/>
    </location>
</feature>
<evidence type="ECO:0000256" key="14">
    <source>
        <dbReference type="ARBA" id="ARBA00071668"/>
    </source>
</evidence>
<feature type="region of interest" description="Disordered" evidence="17">
    <location>
        <begin position="15"/>
        <end position="37"/>
    </location>
</feature>
<dbReference type="InterPro" id="IPR029033">
    <property type="entry name" value="His_PPase_superfam"/>
</dbReference>
<dbReference type="GO" id="GO:0052723">
    <property type="term" value="F:inositol hexakisphosphate 1-kinase activity"/>
    <property type="evidence" value="ECO:0007669"/>
    <property type="project" value="UniProtKB-ARBA"/>
</dbReference>
<evidence type="ECO:0000256" key="5">
    <source>
        <dbReference type="ARBA" id="ARBA00022490"/>
    </source>
</evidence>
<evidence type="ECO:0000256" key="3">
    <source>
        <dbReference type="ARBA" id="ARBA00005609"/>
    </source>
</evidence>
<gene>
    <name evidence="19" type="ORF">WJX81_008214</name>
</gene>
<dbReference type="GO" id="GO:0046872">
    <property type="term" value="F:metal ion binding"/>
    <property type="evidence" value="ECO:0007669"/>
    <property type="project" value="InterPro"/>
</dbReference>
<keyword evidence="8 15" id="KW-0547">Nucleotide-binding</keyword>
<keyword evidence="7 16" id="KW-0808">Transferase</keyword>
<keyword evidence="5 16" id="KW-0963">Cytoplasm</keyword>
<name>A0AAW1QKL5_9CHLO</name>
<evidence type="ECO:0000256" key="4">
    <source>
        <dbReference type="ARBA" id="ARBA00012893"/>
    </source>
</evidence>
<comment type="catalytic activity">
    <reaction evidence="13">
        <text>1D-myo-inositol hexakisphosphate + ATP = 1-diphospho-1D-myo-inositol 2,3,4,5,6-pentakisphosphate + ADP</text>
        <dbReference type="Rhea" id="RHEA:37459"/>
        <dbReference type="ChEBI" id="CHEBI:30616"/>
        <dbReference type="ChEBI" id="CHEBI:58130"/>
        <dbReference type="ChEBI" id="CHEBI:74946"/>
        <dbReference type="ChEBI" id="CHEBI:456216"/>
        <dbReference type="EC" id="2.7.4.24"/>
    </reaction>
    <physiologicalReaction direction="left-to-right" evidence="13">
        <dbReference type="Rhea" id="RHEA:37460"/>
    </physiologicalReaction>
</comment>
<dbReference type="Gene3D" id="3.30.470.20">
    <property type="entry name" value="ATP-grasp fold, B domain"/>
    <property type="match status" value="1"/>
</dbReference>
<dbReference type="Pfam" id="PF18086">
    <property type="entry name" value="PPIP5K2_N"/>
    <property type="match status" value="1"/>
</dbReference>
<dbReference type="CDD" id="cd07061">
    <property type="entry name" value="HP_HAP_like"/>
    <property type="match status" value="1"/>
</dbReference>
<feature type="domain" description="ATP-grasp" evidence="18">
    <location>
        <begin position="138"/>
        <end position="357"/>
    </location>
</feature>
<organism evidence="19 20">
    <name type="scientific">Elliptochloris bilobata</name>
    <dbReference type="NCBI Taxonomy" id="381761"/>
    <lineage>
        <taxon>Eukaryota</taxon>
        <taxon>Viridiplantae</taxon>
        <taxon>Chlorophyta</taxon>
        <taxon>core chlorophytes</taxon>
        <taxon>Trebouxiophyceae</taxon>
        <taxon>Trebouxiophyceae incertae sedis</taxon>
        <taxon>Elliptochloris clade</taxon>
        <taxon>Elliptochloris</taxon>
    </lineage>
</organism>
<reference evidence="19 20" key="1">
    <citation type="journal article" date="2024" name="Nat. Commun.">
        <title>Phylogenomics reveals the evolutionary origins of lichenization in chlorophyte algae.</title>
        <authorList>
            <person name="Puginier C."/>
            <person name="Libourel C."/>
            <person name="Otte J."/>
            <person name="Skaloud P."/>
            <person name="Haon M."/>
            <person name="Grisel S."/>
            <person name="Petersen M."/>
            <person name="Berrin J.G."/>
            <person name="Delaux P.M."/>
            <person name="Dal Grande F."/>
            <person name="Keller J."/>
        </authorList>
    </citation>
    <scope>NUCLEOTIDE SEQUENCE [LARGE SCALE GENOMIC DNA]</scope>
    <source>
        <strain evidence="19 20">SAG 245.80</strain>
    </source>
</reference>
<evidence type="ECO:0000256" key="6">
    <source>
        <dbReference type="ARBA" id="ARBA00022553"/>
    </source>
</evidence>
<evidence type="ECO:0000256" key="12">
    <source>
        <dbReference type="ARBA" id="ARBA00033696"/>
    </source>
</evidence>
<dbReference type="InterPro" id="IPR037446">
    <property type="entry name" value="His_Pase_VIP1"/>
</dbReference>
<dbReference type="InterPro" id="IPR040557">
    <property type="entry name" value="VIP1_N"/>
</dbReference>
<dbReference type="SUPFAM" id="SSF56059">
    <property type="entry name" value="Glutathione synthetase ATP-binding domain-like"/>
    <property type="match status" value="1"/>
</dbReference>
<dbReference type="PROSITE" id="PS00616">
    <property type="entry name" value="HIS_ACID_PHOSPHAT_1"/>
    <property type="match status" value="1"/>
</dbReference>
<dbReference type="SUPFAM" id="SSF53254">
    <property type="entry name" value="Phosphoglycerate mutase-like"/>
    <property type="match status" value="1"/>
</dbReference>
<evidence type="ECO:0000256" key="16">
    <source>
        <dbReference type="RuleBase" id="RU365032"/>
    </source>
</evidence>
<dbReference type="GO" id="GO:0033857">
    <property type="term" value="F:5-diphosphoinositol pentakisphosphate 1-kinase activity"/>
    <property type="evidence" value="ECO:0007669"/>
    <property type="project" value="TreeGrafter"/>
</dbReference>
<keyword evidence="20" id="KW-1185">Reference proteome</keyword>
<dbReference type="Gene3D" id="3.40.50.11950">
    <property type="match status" value="1"/>
</dbReference>
<dbReference type="InterPro" id="IPR000560">
    <property type="entry name" value="His_Pase_clade-2"/>
</dbReference>
<dbReference type="GO" id="GO:0005829">
    <property type="term" value="C:cytosol"/>
    <property type="evidence" value="ECO:0007669"/>
    <property type="project" value="UniProtKB-SubCell"/>
</dbReference>
<evidence type="ECO:0000256" key="17">
    <source>
        <dbReference type="SAM" id="MobiDB-lite"/>
    </source>
</evidence>
<dbReference type="Pfam" id="PF00328">
    <property type="entry name" value="His_Phos_2"/>
    <property type="match status" value="2"/>
</dbReference>
<dbReference type="Gene3D" id="3.40.50.1240">
    <property type="entry name" value="Phosphoglycerate mutase-like"/>
    <property type="match status" value="1"/>
</dbReference>
<proteinExistence type="inferred from homology"/>
<dbReference type="PROSITE" id="PS50975">
    <property type="entry name" value="ATP_GRASP"/>
    <property type="match status" value="1"/>
</dbReference>
<feature type="region of interest" description="Disordered" evidence="17">
    <location>
        <begin position="790"/>
        <end position="818"/>
    </location>
</feature>
<dbReference type="EC" id="2.7.4.24" evidence="4 16"/>
<keyword evidence="6" id="KW-0597">Phosphoprotein</keyword>
<dbReference type="GO" id="GO:0006020">
    <property type="term" value="P:inositol metabolic process"/>
    <property type="evidence" value="ECO:0007669"/>
    <property type="project" value="TreeGrafter"/>
</dbReference>
<dbReference type="EMBL" id="JALJOU010000093">
    <property type="protein sequence ID" value="KAK9821974.1"/>
    <property type="molecule type" value="Genomic_DNA"/>
</dbReference>
<evidence type="ECO:0000256" key="1">
    <source>
        <dbReference type="ARBA" id="ARBA00004245"/>
    </source>
</evidence>
<evidence type="ECO:0000256" key="8">
    <source>
        <dbReference type="ARBA" id="ARBA00022741"/>
    </source>
</evidence>
<comment type="catalytic activity">
    <reaction evidence="12">
        <text>5-diphospho-1D-myo-inositol 1,2,3,4,6-pentakisphosphate + ATP + H(+) = 1,5-bis(diphospho)-1D-myo-inositol 2,3,4,6-tetrakisphosphate + ADP</text>
        <dbReference type="Rhea" id="RHEA:10276"/>
        <dbReference type="ChEBI" id="CHEBI:15378"/>
        <dbReference type="ChEBI" id="CHEBI:30616"/>
        <dbReference type="ChEBI" id="CHEBI:58628"/>
        <dbReference type="ChEBI" id="CHEBI:77983"/>
        <dbReference type="ChEBI" id="CHEBI:456216"/>
        <dbReference type="EC" id="2.7.4.24"/>
    </reaction>
    <physiologicalReaction direction="left-to-right" evidence="12">
        <dbReference type="Rhea" id="RHEA:10277"/>
    </physiologicalReaction>
</comment>
<accession>A0AAW1QKL5</accession>
<keyword evidence="11" id="KW-0206">Cytoskeleton</keyword>
<dbReference type="FunFam" id="3.30.470.20:FF:000036">
    <property type="entry name" value="Inositol hexakisphosphate and diphosphoinositol-pentakisphosphate kinase"/>
    <property type="match status" value="1"/>
</dbReference>
<dbReference type="Proteomes" id="UP001445335">
    <property type="component" value="Unassembled WGS sequence"/>
</dbReference>
<dbReference type="PANTHER" id="PTHR12750:SF9">
    <property type="entry name" value="INOSITOL HEXAKISPHOSPHATE AND DIPHOSPHOINOSITOL-PENTAKISPHOSPHATE KINASE"/>
    <property type="match status" value="1"/>
</dbReference>
<evidence type="ECO:0000256" key="7">
    <source>
        <dbReference type="ARBA" id="ARBA00022679"/>
    </source>
</evidence>
<evidence type="ECO:0000313" key="19">
    <source>
        <dbReference type="EMBL" id="KAK9821974.1"/>
    </source>
</evidence>
<evidence type="ECO:0000259" key="18">
    <source>
        <dbReference type="PROSITE" id="PS50975"/>
    </source>
</evidence>
<evidence type="ECO:0000256" key="15">
    <source>
        <dbReference type="PROSITE-ProRule" id="PRU00409"/>
    </source>
</evidence>
<evidence type="ECO:0000256" key="2">
    <source>
        <dbReference type="ARBA" id="ARBA00004514"/>
    </source>
</evidence>
<dbReference type="FunFam" id="3.40.50.11950:FF:000002">
    <property type="entry name" value="Inositol hexakisphosphate and diphosphoinositol-pentakisphosphate kinase"/>
    <property type="match status" value="1"/>
</dbReference>
<evidence type="ECO:0000256" key="9">
    <source>
        <dbReference type="ARBA" id="ARBA00022777"/>
    </source>
</evidence>
<dbReference type="InterPro" id="IPR033379">
    <property type="entry name" value="Acid_Pase_AS"/>
</dbReference>
<dbReference type="GO" id="GO:0052843">
    <property type="term" value="F:inositol-1-diphosphate-2,3,4,5,6-pentakisphosphate diphosphatase activity"/>
    <property type="evidence" value="ECO:0007669"/>
    <property type="project" value="UniProtKB-ARBA"/>
</dbReference>
<protein>
    <recommendedName>
        <fullName evidence="14 16">Inositol hexakisphosphate and diphosphoinositol-pentakisphosphate kinase</fullName>
        <ecNumber evidence="4 16">2.7.4.24</ecNumber>
    </recommendedName>
</protein>
<comment type="subcellular location">
    <subcellularLocation>
        <location evidence="1">Cytoplasm</location>
        <location evidence="1">Cytoskeleton</location>
    </subcellularLocation>
    <subcellularLocation>
        <location evidence="2 16">Cytoplasm</location>
        <location evidence="2 16">Cytosol</location>
    </subcellularLocation>
</comment>
<feature type="compositionally biased region" description="Basic and acidic residues" evidence="17">
    <location>
        <begin position="802"/>
        <end position="811"/>
    </location>
</feature>
<feature type="compositionally biased region" description="Low complexity" evidence="17">
    <location>
        <begin position="736"/>
        <end position="750"/>
    </location>
</feature>
<dbReference type="AlphaFoldDB" id="A0AAW1QKL5"/>
<dbReference type="GO" id="GO:0032958">
    <property type="term" value="P:inositol phosphate biosynthetic process"/>
    <property type="evidence" value="ECO:0007669"/>
    <property type="project" value="TreeGrafter"/>
</dbReference>
<dbReference type="GO" id="GO:0005524">
    <property type="term" value="F:ATP binding"/>
    <property type="evidence" value="ECO:0007669"/>
    <property type="project" value="UniProtKB-UniRule"/>
</dbReference>
<evidence type="ECO:0000256" key="11">
    <source>
        <dbReference type="ARBA" id="ARBA00023212"/>
    </source>
</evidence>
<dbReference type="PANTHER" id="PTHR12750">
    <property type="entry name" value="DIPHOSPHOINOSITOL PENTAKISPHOSPHATE KINASE"/>
    <property type="match status" value="1"/>
</dbReference>
<evidence type="ECO:0000256" key="13">
    <source>
        <dbReference type="ARBA" id="ARBA00034629"/>
    </source>
</evidence>
<keyword evidence="9 16" id="KW-0418">Kinase</keyword>
<evidence type="ECO:0000313" key="20">
    <source>
        <dbReference type="Proteomes" id="UP001445335"/>
    </source>
</evidence>